<comment type="caution">
    <text evidence="1">The sequence shown here is derived from an EMBL/GenBank/DDBJ whole genome shotgun (WGS) entry which is preliminary data.</text>
</comment>
<dbReference type="RefSeq" id="WP_179406121.1">
    <property type="nucleotide sequence ID" value="NZ_BMGF01000001.1"/>
</dbReference>
<dbReference type="AlphaFoldDB" id="A0A7Y9XTA1"/>
<gene>
    <name evidence="1" type="ORF">FHS75_000486</name>
</gene>
<evidence type="ECO:0000313" key="2">
    <source>
        <dbReference type="Proteomes" id="UP000522081"/>
    </source>
</evidence>
<evidence type="ECO:0000313" key="1">
    <source>
        <dbReference type="EMBL" id="NYH94181.1"/>
    </source>
</evidence>
<dbReference type="Proteomes" id="UP000522081">
    <property type="component" value="Unassembled WGS sequence"/>
</dbReference>
<proteinExistence type="predicted"/>
<accession>A0A7Y9XTA1</accession>
<name>A0A7Y9XTA1_9SPHN</name>
<reference evidence="1 2" key="1">
    <citation type="submission" date="2020-07" db="EMBL/GenBank/DDBJ databases">
        <title>Genomic Encyclopedia of Type Strains, Phase IV (KMG-IV): sequencing the most valuable type-strain genomes for metagenomic binning, comparative biology and taxonomic classification.</title>
        <authorList>
            <person name="Goeker M."/>
        </authorList>
    </citation>
    <scope>NUCLEOTIDE SEQUENCE [LARGE SCALE GENOMIC DNA]</scope>
    <source>
        <strain evidence="1 2">DSM 29043</strain>
    </source>
</reference>
<sequence length="361" mass="39903">MMKTLTIWQPGGDFTNIDADATIGMNDYLITMTERKGWRVIKPIPHRKLVTSLTGQVYFVPPPPGFVHYDHFLLNINAHKHCLALGRNPAINIPANTEWANAYLLDLKTVKSLGNQGSSTRVLNYDAMKPVGLWSCKTTPEVSNFWIGPYFGFSGSAWAMRGSFFLGLVWKLGNFEKKYLVAGWGGYAALGAGASGGGGIMLLPGYKNIDEMKNRVSFEVDFSLDAGPSWKNLAKSATKYGPALSRLNFYANAYESVNKTLKQFEQQKKIFDEVKKLKDLSNKWTALLEKGKEIYWSLGKDKGFVDALKRMNDVELAKTLLTCAGFDGTKPGLDFIDIAAGGAQLSVFAGYKKLESISKFG</sequence>
<keyword evidence="2" id="KW-1185">Reference proteome</keyword>
<protein>
    <submittedName>
        <fullName evidence="1">Uncharacterized protein</fullName>
    </submittedName>
</protein>
<organism evidence="1 2">
    <name type="scientific">Novosphingobium marinum</name>
    <dbReference type="NCBI Taxonomy" id="1514948"/>
    <lineage>
        <taxon>Bacteria</taxon>
        <taxon>Pseudomonadati</taxon>
        <taxon>Pseudomonadota</taxon>
        <taxon>Alphaproteobacteria</taxon>
        <taxon>Sphingomonadales</taxon>
        <taxon>Sphingomonadaceae</taxon>
        <taxon>Novosphingobium</taxon>
    </lineage>
</organism>
<dbReference type="EMBL" id="JACBZF010000001">
    <property type="protein sequence ID" value="NYH94181.1"/>
    <property type="molecule type" value="Genomic_DNA"/>
</dbReference>